<keyword evidence="3" id="KW-0645">Protease</keyword>
<evidence type="ECO:0000256" key="8">
    <source>
        <dbReference type="ARBA" id="ARBA00023049"/>
    </source>
</evidence>
<dbReference type="PANTHER" id="PTHR43501">
    <property type="entry name" value="CYTOSOL NON-SPECIFIC DIPEPTIDASE"/>
    <property type="match status" value="1"/>
</dbReference>
<dbReference type="RefSeq" id="WP_107890003.1">
    <property type="nucleotide sequence ID" value="NZ_CP028519.1"/>
</dbReference>
<dbReference type="InterPro" id="IPR002933">
    <property type="entry name" value="Peptidase_M20"/>
</dbReference>
<keyword evidence="7" id="KW-0224">Dipeptidase</keyword>
<evidence type="ECO:0000256" key="3">
    <source>
        <dbReference type="ARBA" id="ARBA00022670"/>
    </source>
</evidence>
<dbReference type="GO" id="GO:0046872">
    <property type="term" value="F:metal ion binding"/>
    <property type="evidence" value="ECO:0007669"/>
    <property type="project" value="UniProtKB-KW"/>
</dbReference>
<evidence type="ECO:0000256" key="4">
    <source>
        <dbReference type="ARBA" id="ARBA00022723"/>
    </source>
</evidence>
<dbReference type="Pfam" id="PF07687">
    <property type="entry name" value="M20_dimer"/>
    <property type="match status" value="1"/>
</dbReference>
<name>A0A2S0PDU5_9NEIS</name>
<proteinExistence type="inferred from homology"/>
<dbReference type="FunFam" id="3.40.630.10:FF:000018">
    <property type="entry name" value="Aminoacyl-histidine dipeptidase PepD"/>
    <property type="match status" value="1"/>
</dbReference>
<comment type="cofactor">
    <cofactor evidence="1">
        <name>Co(2+)</name>
        <dbReference type="ChEBI" id="CHEBI:48828"/>
    </cofactor>
</comment>
<dbReference type="Pfam" id="PF01546">
    <property type="entry name" value="Peptidase_M20"/>
    <property type="match status" value="1"/>
</dbReference>
<dbReference type="InterPro" id="IPR001160">
    <property type="entry name" value="Peptidase_M20C"/>
</dbReference>
<dbReference type="EMBL" id="CP028519">
    <property type="protein sequence ID" value="AVY95546.1"/>
    <property type="molecule type" value="Genomic_DNA"/>
</dbReference>
<dbReference type="PANTHER" id="PTHR43501:SF1">
    <property type="entry name" value="CYTOSOL NON-SPECIFIC DIPEPTIDASE"/>
    <property type="match status" value="1"/>
</dbReference>
<evidence type="ECO:0000256" key="16">
    <source>
        <dbReference type="ARBA" id="ARBA00076004"/>
    </source>
</evidence>
<evidence type="ECO:0000313" key="20">
    <source>
        <dbReference type="EMBL" id="AVY95546.1"/>
    </source>
</evidence>
<keyword evidence="21" id="KW-1185">Reference proteome</keyword>
<evidence type="ECO:0000256" key="15">
    <source>
        <dbReference type="ARBA" id="ARBA00075285"/>
    </source>
</evidence>
<evidence type="ECO:0000256" key="6">
    <source>
        <dbReference type="ARBA" id="ARBA00022833"/>
    </source>
</evidence>
<protein>
    <recommendedName>
        <fullName evidence="14">Cytosol non-specific dipeptidase</fullName>
        <ecNumber evidence="11">3.4.13.18</ecNumber>
    </recommendedName>
    <alternativeName>
        <fullName evidence="17">Aminoacyl-histidine dipeptidase</fullName>
    </alternativeName>
    <alternativeName>
        <fullName evidence="16">Beta-alanyl-histidine dipeptidase</fullName>
    </alternativeName>
    <alternativeName>
        <fullName evidence="15">Carnosinase</fullName>
    </alternativeName>
    <alternativeName>
        <fullName evidence="12">Peptidase D</fullName>
    </alternativeName>
    <alternativeName>
        <fullName evidence="18">Xaa-His dipeptidase</fullName>
    </alternativeName>
</protein>
<evidence type="ECO:0000256" key="9">
    <source>
        <dbReference type="ARBA" id="ARBA00023285"/>
    </source>
</evidence>
<evidence type="ECO:0000256" key="14">
    <source>
        <dbReference type="ARBA" id="ARBA00071271"/>
    </source>
</evidence>
<dbReference type="EC" id="3.4.13.18" evidence="11"/>
<dbReference type="Gene3D" id="3.40.630.10">
    <property type="entry name" value="Zn peptidases"/>
    <property type="match status" value="2"/>
</dbReference>
<reference evidence="20 21" key="1">
    <citation type="submission" date="2018-04" db="EMBL/GenBank/DDBJ databases">
        <title>Denitrifier Microvirgula.</title>
        <authorList>
            <person name="Anderson E."/>
            <person name="Jang J."/>
            <person name="Ishii S."/>
        </authorList>
    </citation>
    <scope>NUCLEOTIDE SEQUENCE [LARGE SCALE GENOMIC DNA]</scope>
    <source>
        <strain evidence="20 21">BE2.4</strain>
    </source>
</reference>
<feature type="domain" description="Peptidase M20 dimerisation" evidence="19">
    <location>
        <begin position="208"/>
        <end position="293"/>
    </location>
</feature>
<dbReference type="AlphaFoldDB" id="A0A2S0PDU5"/>
<dbReference type="GO" id="GO:0005829">
    <property type="term" value="C:cytosol"/>
    <property type="evidence" value="ECO:0007669"/>
    <property type="project" value="TreeGrafter"/>
</dbReference>
<evidence type="ECO:0000313" key="21">
    <source>
        <dbReference type="Proteomes" id="UP000244173"/>
    </source>
</evidence>
<evidence type="ECO:0000256" key="2">
    <source>
        <dbReference type="ARBA" id="ARBA00001947"/>
    </source>
</evidence>
<evidence type="ECO:0000256" key="10">
    <source>
        <dbReference type="ARBA" id="ARBA00036421"/>
    </source>
</evidence>
<evidence type="ECO:0000256" key="1">
    <source>
        <dbReference type="ARBA" id="ARBA00001941"/>
    </source>
</evidence>
<comment type="catalytic activity">
    <reaction evidence="10">
        <text>Hydrolysis of dipeptides, preferentially hydrophobic dipeptides including prolyl amino acids.</text>
        <dbReference type="EC" id="3.4.13.18"/>
    </reaction>
</comment>
<dbReference type="PIRSF" id="PIRSF016599">
    <property type="entry name" value="Xaa-His_dipept"/>
    <property type="match status" value="1"/>
</dbReference>
<dbReference type="InterPro" id="IPR011650">
    <property type="entry name" value="Peptidase_M20_dimer"/>
</dbReference>
<dbReference type="Proteomes" id="UP000244173">
    <property type="component" value="Chromosome"/>
</dbReference>
<evidence type="ECO:0000256" key="7">
    <source>
        <dbReference type="ARBA" id="ARBA00022997"/>
    </source>
</evidence>
<keyword evidence="6" id="KW-0862">Zinc</keyword>
<evidence type="ECO:0000256" key="12">
    <source>
        <dbReference type="ARBA" id="ARBA00044252"/>
    </source>
</evidence>
<keyword evidence="4" id="KW-0479">Metal-binding</keyword>
<keyword evidence="8" id="KW-0482">Metalloprotease</keyword>
<dbReference type="FunFam" id="3.40.630.10:FF:000015">
    <property type="entry name" value="Aminoacyl-histidine dipeptidase PepD"/>
    <property type="match status" value="1"/>
</dbReference>
<gene>
    <name evidence="20" type="ORF">DAI18_16960</name>
</gene>
<evidence type="ECO:0000256" key="18">
    <source>
        <dbReference type="ARBA" id="ARBA00078074"/>
    </source>
</evidence>
<keyword evidence="5" id="KW-0378">Hydrolase</keyword>
<dbReference type="KEGG" id="maer:DAI18_16960"/>
<comment type="cofactor">
    <cofactor evidence="2">
        <name>Zn(2+)</name>
        <dbReference type="ChEBI" id="CHEBI:29105"/>
    </cofactor>
</comment>
<evidence type="ECO:0000259" key="19">
    <source>
        <dbReference type="Pfam" id="PF07687"/>
    </source>
</evidence>
<sequence length="487" mass="51802">MRVLNELEPRPLWAHFQTLCDFPRPSKHETALRDHLRAWAEARGLATRLDAVGNLLICKPATPGMADRETVVLQGHLDMVTQKNAGTEHDFLRDPIRPLIGDDGWVRAEGTTLGADNGIGVAAALAVLESDDLPHPAIEALFTLDEEAGMTGAQGLGTDLLTGRLLLNLDTEDWGEFYVGCAGGIDVLLERSLDSEALPADREALRIELTGLRGGHSGVDIHLERGNATRLLGRVLAALAAEHDARLVSLEGGTLRNALPREAFAVIAVPAAQRAAVAATLDQWQALLRDELAGVDDGVTLVLREAQAARMLDTTASAAVMDLVNALPHGVARWSQRVPGVVETSNNIGVVRAGEDGFSAVLLVRSLLDSGLAARVGEIVAVGRLGGCRTATEGRYPGWTPNPDSPLLALGLDVYRRHFGGEAAVKVIHAGLECGILAGKYPGLDMLSFGPNVRGAHSPDERVEIASVAMFWQLLAALLAATPVRHM</sequence>
<dbReference type="GO" id="GO:0070573">
    <property type="term" value="F:metallodipeptidase activity"/>
    <property type="evidence" value="ECO:0007669"/>
    <property type="project" value="TreeGrafter"/>
</dbReference>
<dbReference type="STRING" id="1122240.GCA_000620105_02356"/>
<dbReference type="OrthoDB" id="9773892at2"/>
<keyword evidence="9" id="KW-0170">Cobalt</keyword>
<evidence type="ECO:0000256" key="17">
    <source>
        <dbReference type="ARBA" id="ARBA00077688"/>
    </source>
</evidence>
<dbReference type="SUPFAM" id="SSF53187">
    <property type="entry name" value="Zn-dependent exopeptidases"/>
    <property type="match status" value="1"/>
</dbReference>
<evidence type="ECO:0000256" key="5">
    <source>
        <dbReference type="ARBA" id="ARBA00022801"/>
    </source>
</evidence>
<dbReference type="NCBIfam" id="TIGR01893">
    <property type="entry name" value="aa-his-dipept"/>
    <property type="match status" value="1"/>
</dbReference>
<evidence type="ECO:0000256" key="13">
    <source>
        <dbReference type="ARBA" id="ARBA00061423"/>
    </source>
</evidence>
<comment type="similarity">
    <text evidence="13">Belongs to the peptidase M20C family.</text>
</comment>
<dbReference type="PRINTS" id="PR00934">
    <property type="entry name" value="XHISDIPTASE"/>
</dbReference>
<dbReference type="GO" id="GO:0006508">
    <property type="term" value="P:proteolysis"/>
    <property type="evidence" value="ECO:0007669"/>
    <property type="project" value="UniProtKB-KW"/>
</dbReference>
<accession>A0A2S0PDU5</accession>
<dbReference type="CDD" id="cd03890">
    <property type="entry name" value="M20_pepD"/>
    <property type="match status" value="1"/>
</dbReference>
<organism evidence="20 21">
    <name type="scientific">Microvirgula aerodenitrificans</name>
    <dbReference type="NCBI Taxonomy" id="57480"/>
    <lineage>
        <taxon>Bacteria</taxon>
        <taxon>Pseudomonadati</taxon>
        <taxon>Pseudomonadota</taxon>
        <taxon>Betaproteobacteria</taxon>
        <taxon>Neisseriales</taxon>
        <taxon>Aquaspirillaceae</taxon>
        <taxon>Microvirgula</taxon>
    </lineage>
</organism>
<evidence type="ECO:0000256" key="11">
    <source>
        <dbReference type="ARBA" id="ARBA00038976"/>
    </source>
</evidence>